<name>A0A7W6CWZ6_9HYPH</name>
<sequence>MRLGNFEKIVLVTLALSAGVLPAPAFSTDWARAGQGRVPPTYPYANLPGVKAPTDPSLEPKLTCRTETQYIRRRHDEIFRSGGMPMTVYVCDRDGVISSGSQVPLRGRYQPVR</sequence>
<dbReference type="Proteomes" id="UP000582090">
    <property type="component" value="Unassembled WGS sequence"/>
</dbReference>
<feature type="chain" id="PRO_5031078887" evidence="1">
    <location>
        <begin position="26"/>
        <end position="113"/>
    </location>
</feature>
<dbReference type="EMBL" id="JACIDW010000008">
    <property type="protein sequence ID" value="MBB3965180.1"/>
    <property type="molecule type" value="Genomic_DNA"/>
</dbReference>
<evidence type="ECO:0000256" key="1">
    <source>
        <dbReference type="SAM" id="SignalP"/>
    </source>
</evidence>
<dbReference type="AlphaFoldDB" id="A0A7W6CWZ6"/>
<organism evidence="2 3">
    <name type="scientific">Rhizobium metallidurans</name>
    <dbReference type="NCBI Taxonomy" id="1265931"/>
    <lineage>
        <taxon>Bacteria</taxon>
        <taxon>Pseudomonadati</taxon>
        <taxon>Pseudomonadota</taxon>
        <taxon>Alphaproteobacteria</taxon>
        <taxon>Hyphomicrobiales</taxon>
        <taxon>Rhizobiaceae</taxon>
        <taxon>Rhizobium/Agrobacterium group</taxon>
        <taxon>Rhizobium</taxon>
    </lineage>
</organism>
<feature type="signal peptide" evidence="1">
    <location>
        <begin position="1"/>
        <end position="25"/>
    </location>
</feature>
<keyword evidence="1" id="KW-0732">Signal</keyword>
<proteinExistence type="predicted"/>
<gene>
    <name evidence="2" type="ORF">GGQ67_002848</name>
</gene>
<protein>
    <submittedName>
        <fullName evidence="2">Uncharacterized protein</fullName>
    </submittedName>
</protein>
<evidence type="ECO:0000313" key="2">
    <source>
        <dbReference type="EMBL" id="MBB3965180.1"/>
    </source>
</evidence>
<accession>A0A7W6CWZ6</accession>
<dbReference type="RefSeq" id="WP_183900762.1">
    <property type="nucleotide sequence ID" value="NZ_JACIDW010000008.1"/>
</dbReference>
<evidence type="ECO:0000313" key="3">
    <source>
        <dbReference type="Proteomes" id="UP000582090"/>
    </source>
</evidence>
<comment type="caution">
    <text evidence="2">The sequence shown here is derived from an EMBL/GenBank/DDBJ whole genome shotgun (WGS) entry which is preliminary data.</text>
</comment>
<reference evidence="2 3" key="1">
    <citation type="submission" date="2020-08" db="EMBL/GenBank/DDBJ databases">
        <title>Genomic Encyclopedia of Type Strains, Phase IV (KMG-IV): sequencing the most valuable type-strain genomes for metagenomic binning, comparative biology and taxonomic classification.</title>
        <authorList>
            <person name="Goeker M."/>
        </authorList>
    </citation>
    <scope>NUCLEOTIDE SEQUENCE [LARGE SCALE GENOMIC DNA]</scope>
    <source>
        <strain evidence="2 3">DSM 26575</strain>
    </source>
</reference>
<keyword evidence="3" id="KW-1185">Reference proteome</keyword>